<dbReference type="SUPFAM" id="SSF56801">
    <property type="entry name" value="Acetyl-CoA synthetase-like"/>
    <property type="match status" value="1"/>
</dbReference>
<dbReference type="Gene3D" id="2.30.38.10">
    <property type="entry name" value="Luciferase, Domain 3"/>
    <property type="match status" value="1"/>
</dbReference>
<accession>A0AAD9KWN3</accession>
<feature type="domain" description="AMP-binding enzyme C-terminal" evidence="9">
    <location>
        <begin position="487"/>
        <end position="562"/>
    </location>
</feature>
<evidence type="ECO:0000256" key="2">
    <source>
        <dbReference type="ARBA" id="ARBA00022598"/>
    </source>
</evidence>
<dbReference type="Pfam" id="PF13193">
    <property type="entry name" value="AMP-binding_C"/>
    <property type="match status" value="1"/>
</dbReference>
<keyword evidence="2" id="KW-0436">Ligase</keyword>
<dbReference type="Gene3D" id="3.30.300.30">
    <property type="match status" value="1"/>
</dbReference>
<evidence type="ECO:0000313" key="10">
    <source>
        <dbReference type="EMBL" id="KAK2178700.1"/>
    </source>
</evidence>
<comment type="catalytic activity">
    <reaction evidence="7">
        <text>a medium-chain fatty acid + ATP + CoA = a medium-chain fatty acyl-CoA + AMP + diphosphate</text>
        <dbReference type="Rhea" id="RHEA:48340"/>
        <dbReference type="ChEBI" id="CHEBI:30616"/>
        <dbReference type="ChEBI" id="CHEBI:33019"/>
        <dbReference type="ChEBI" id="CHEBI:57287"/>
        <dbReference type="ChEBI" id="CHEBI:59558"/>
        <dbReference type="ChEBI" id="CHEBI:90546"/>
        <dbReference type="ChEBI" id="CHEBI:456215"/>
        <dbReference type="EC" id="6.2.1.2"/>
    </reaction>
</comment>
<dbReference type="AlphaFoldDB" id="A0AAD9KWN3"/>
<comment type="catalytic activity">
    <reaction evidence="6">
        <text>octanoate + ATP + CoA = octanoyl-CoA + AMP + diphosphate</text>
        <dbReference type="Rhea" id="RHEA:33631"/>
        <dbReference type="ChEBI" id="CHEBI:25646"/>
        <dbReference type="ChEBI" id="CHEBI:30616"/>
        <dbReference type="ChEBI" id="CHEBI:33019"/>
        <dbReference type="ChEBI" id="CHEBI:57287"/>
        <dbReference type="ChEBI" id="CHEBI:57386"/>
        <dbReference type="ChEBI" id="CHEBI:456215"/>
    </reaction>
</comment>
<proteinExistence type="inferred from homology"/>
<feature type="domain" description="AMP-dependent synthetase/ligase" evidence="8">
    <location>
        <begin position="83"/>
        <end position="399"/>
    </location>
</feature>
<keyword evidence="11" id="KW-1185">Reference proteome</keyword>
<dbReference type="Proteomes" id="UP001209878">
    <property type="component" value="Unassembled WGS sequence"/>
</dbReference>
<dbReference type="InterPro" id="IPR045851">
    <property type="entry name" value="AMP-bd_C_sf"/>
</dbReference>
<dbReference type="PANTHER" id="PTHR43201:SF5">
    <property type="entry name" value="MEDIUM-CHAIN ACYL-COA LIGASE ACSF2, MITOCHONDRIAL"/>
    <property type="match status" value="1"/>
</dbReference>
<dbReference type="Gene3D" id="3.40.50.980">
    <property type="match status" value="2"/>
</dbReference>
<evidence type="ECO:0000256" key="1">
    <source>
        <dbReference type="ARBA" id="ARBA00006432"/>
    </source>
</evidence>
<dbReference type="InterPro" id="IPR020845">
    <property type="entry name" value="AMP-binding_CS"/>
</dbReference>
<dbReference type="EMBL" id="JAODUO010000532">
    <property type="protein sequence ID" value="KAK2178700.1"/>
    <property type="molecule type" value="Genomic_DNA"/>
</dbReference>
<evidence type="ECO:0000256" key="5">
    <source>
        <dbReference type="ARBA" id="ARBA00039638"/>
    </source>
</evidence>
<dbReference type="GO" id="GO:0031956">
    <property type="term" value="F:medium-chain fatty acid-CoA ligase activity"/>
    <property type="evidence" value="ECO:0007669"/>
    <property type="project" value="UniProtKB-EC"/>
</dbReference>
<evidence type="ECO:0000256" key="7">
    <source>
        <dbReference type="ARBA" id="ARBA00048277"/>
    </source>
</evidence>
<evidence type="ECO:0000259" key="8">
    <source>
        <dbReference type="Pfam" id="PF00501"/>
    </source>
</evidence>
<organism evidence="10 11">
    <name type="scientific">Ridgeia piscesae</name>
    <name type="common">Tubeworm</name>
    <dbReference type="NCBI Taxonomy" id="27915"/>
    <lineage>
        <taxon>Eukaryota</taxon>
        <taxon>Metazoa</taxon>
        <taxon>Spiralia</taxon>
        <taxon>Lophotrochozoa</taxon>
        <taxon>Annelida</taxon>
        <taxon>Polychaeta</taxon>
        <taxon>Sedentaria</taxon>
        <taxon>Canalipalpata</taxon>
        <taxon>Sabellida</taxon>
        <taxon>Siboglinidae</taxon>
        <taxon>Ridgeia</taxon>
    </lineage>
</organism>
<dbReference type="InterPro" id="IPR025110">
    <property type="entry name" value="AMP-bd_C"/>
</dbReference>
<comment type="caution">
    <text evidence="10">The sequence shown here is derived from an EMBL/GenBank/DDBJ whole genome shotgun (WGS) entry which is preliminary data.</text>
</comment>
<dbReference type="PANTHER" id="PTHR43201">
    <property type="entry name" value="ACYL-COA SYNTHETASE"/>
    <property type="match status" value="1"/>
</dbReference>
<evidence type="ECO:0000313" key="11">
    <source>
        <dbReference type="Proteomes" id="UP001209878"/>
    </source>
</evidence>
<evidence type="ECO:0000256" key="6">
    <source>
        <dbReference type="ARBA" id="ARBA00047319"/>
    </source>
</evidence>
<comment type="similarity">
    <text evidence="1">Belongs to the ATP-dependent AMP-binding enzyme family.</text>
</comment>
<dbReference type="Pfam" id="PF00501">
    <property type="entry name" value="AMP-binding"/>
    <property type="match status" value="1"/>
</dbReference>
<sequence length="584" mass="65377">MSVFLLGRFRSISGLQTRVGFMRTIRKVLPQNVASLSPCQSGNTYSTETPRGLRHEEKLKWSYVHGLASTPLIGVTIGQRLRDMAEAHPGREAMVFCRDDVRFTFEQLLTQADRLAAGLMSLGVKRGDRVGIWSHNCPEWILLQYATARAGMILVNVNPSYKADELEYALRKVDVKALVMAESFRKQDYYPILTEICPQLENCPANDLRCPNLPRLRSVITLSEKEFPGTLKFSNVLESGTNVYLQAVYDIQDKLQFDDPINIQFTSGTTGLPKGATLTHHNIVNNSRSIGHMLGYDKQESRICVPVPLYHCFGMVIGSLQCVTHGATCVFPCAGFEPSTTLTAVHEERCTSLYGTPTMFIDMLHVSNFTEFDLQSLNTGVMAGSPCPIEVMRQVIDKMHMPHITAKVISENGDVVPVGTPGNLCIRGYSVMLGYWGEAEKTKDCITPDGWYQTGDVVVLDEDGYGRIVGRLTDMINRGGENVYPVEVENVIYRHPGVADVQVIGVPDERFGEEVCAWVRLKDNVEATAEEIKQFCKGKVSHFKIPRYIRFVDEFPMTVTGKVQKFKMRNEEAKMLRSTSTNCK</sequence>
<gene>
    <name evidence="10" type="ORF">NP493_533g01030</name>
</gene>
<dbReference type="GO" id="GO:0006631">
    <property type="term" value="P:fatty acid metabolic process"/>
    <property type="evidence" value="ECO:0007669"/>
    <property type="project" value="TreeGrafter"/>
</dbReference>
<dbReference type="InterPro" id="IPR000873">
    <property type="entry name" value="AMP-dep_synth/lig_dom"/>
</dbReference>
<reference evidence="10" key="1">
    <citation type="journal article" date="2023" name="Mol. Biol. Evol.">
        <title>Third-Generation Sequencing Reveals the Adaptive Role of the Epigenome in Three Deep-Sea Polychaetes.</title>
        <authorList>
            <person name="Perez M."/>
            <person name="Aroh O."/>
            <person name="Sun Y."/>
            <person name="Lan Y."/>
            <person name="Juniper S.K."/>
            <person name="Young C.R."/>
            <person name="Angers B."/>
            <person name="Qian P.Y."/>
        </authorList>
    </citation>
    <scope>NUCLEOTIDE SEQUENCE</scope>
    <source>
        <strain evidence="10">R07B-5</strain>
    </source>
</reference>
<evidence type="ECO:0000259" key="9">
    <source>
        <dbReference type="Pfam" id="PF13193"/>
    </source>
</evidence>
<protein>
    <recommendedName>
        <fullName evidence="5">Medium-chain acyl-CoA ligase ACSF2, mitochondrial</fullName>
        <ecNumber evidence="4">6.2.1.2</ecNumber>
    </recommendedName>
</protein>
<dbReference type="FunFam" id="3.30.300.30:FF:000008">
    <property type="entry name" value="2,3-dihydroxybenzoate-AMP ligase"/>
    <property type="match status" value="1"/>
</dbReference>
<dbReference type="PROSITE" id="PS00455">
    <property type="entry name" value="AMP_BINDING"/>
    <property type="match status" value="1"/>
</dbReference>
<evidence type="ECO:0000256" key="3">
    <source>
        <dbReference type="ARBA" id="ARBA00037247"/>
    </source>
</evidence>
<name>A0AAD9KWN3_RIDPI</name>
<evidence type="ECO:0000256" key="4">
    <source>
        <dbReference type="ARBA" id="ARBA00039009"/>
    </source>
</evidence>
<dbReference type="EC" id="6.2.1.2" evidence="4"/>
<comment type="function">
    <text evidence="3">Acyl-CoA synthases catalyze the initial reaction in fatty acid metabolism, by forming a thioester with CoA. Has some preference toward medium-chain substrates. Plays a role in adipocyte differentiation.</text>
</comment>